<organism evidence="1">
    <name type="scientific">Lepeophtheirus salmonis</name>
    <name type="common">Salmon louse</name>
    <name type="synonym">Caligus salmonis</name>
    <dbReference type="NCBI Taxonomy" id="72036"/>
    <lineage>
        <taxon>Eukaryota</taxon>
        <taxon>Metazoa</taxon>
        <taxon>Ecdysozoa</taxon>
        <taxon>Arthropoda</taxon>
        <taxon>Crustacea</taxon>
        <taxon>Multicrustacea</taxon>
        <taxon>Hexanauplia</taxon>
        <taxon>Copepoda</taxon>
        <taxon>Siphonostomatoida</taxon>
        <taxon>Caligidae</taxon>
        <taxon>Lepeophtheirus</taxon>
    </lineage>
</organism>
<evidence type="ECO:0000313" key="1">
    <source>
        <dbReference type="EMBL" id="CDW49678.1"/>
    </source>
</evidence>
<sequence>MFSDSSTVSGNCMPFVSGNKMVKNPESMLKAPNIIEEYFPRSKTYGAKIQPNLLTK</sequence>
<protein>
    <submittedName>
        <fullName evidence="1">Uncharacterized protein</fullName>
    </submittedName>
</protein>
<dbReference type="EMBL" id="HACA01032317">
    <property type="protein sequence ID" value="CDW49678.1"/>
    <property type="molecule type" value="Transcribed_RNA"/>
</dbReference>
<dbReference type="AlphaFoldDB" id="A0A0K2VGU8"/>
<reference evidence="1" key="1">
    <citation type="submission" date="2014-05" db="EMBL/GenBank/DDBJ databases">
        <authorList>
            <person name="Chronopoulou M."/>
        </authorList>
    </citation>
    <scope>NUCLEOTIDE SEQUENCE</scope>
    <source>
        <tissue evidence="1">Whole organism</tissue>
    </source>
</reference>
<proteinExistence type="predicted"/>
<name>A0A0K2VGU8_LEPSM</name>
<accession>A0A0K2VGU8</accession>